<evidence type="ECO:0000313" key="2">
    <source>
        <dbReference type="Proteomes" id="UP001373159"/>
    </source>
</evidence>
<name>A0ABU8ZQH7_9BIFI</name>
<accession>A0ABU8ZQH7</accession>
<dbReference type="RefSeq" id="WP_340486364.1">
    <property type="nucleotide sequence ID" value="NZ_JBANDZ010000003.1"/>
</dbReference>
<comment type="caution">
    <text evidence="1">The sequence shown here is derived from an EMBL/GenBank/DDBJ whole genome shotgun (WGS) entry which is preliminary data.</text>
</comment>
<gene>
    <name evidence="1" type="ORF">V8P97_07380</name>
</gene>
<organism evidence="1 2">
    <name type="scientific">Bifidobacterium favimelis</name>
    <dbReference type="NCBI Taxonomy" id="3122979"/>
    <lineage>
        <taxon>Bacteria</taxon>
        <taxon>Bacillati</taxon>
        <taxon>Actinomycetota</taxon>
        <taxon>Actinomycetes</taxon>
        <taxon>Bifidobacteriales</taxon>
        <taxon>Bifidobacteriaceae</taxon>
        <taxon>Bifidobacterium</taxon>
    </lineage>
</organism>
<keyword evidence="2" id="KW-1185">Reference proteome</keyword>
<protein>
    <recommendedName>
        <fullName evidence="3">XRE family transcriptional regulator</fullName>
    </recommendedName>
</protein>
<reference evidence="1 2" key="1">
    <citation type="submission" date="2024-02" db="EMBL/GenBank/DDBJ databases">
        <title>Bifidobacterium honeyensis sp. nov., isolated from the comb honey.</title>
        <authorList>
            <person name="Liu W."/>
            <person name="Li Y."/>
        </authorList>
    </citation>
    <scope>NUCLEOTIDE SEQUENCE [LARGE SCALE GENOMIC DNA]</scope>
    <source>
        <strain evidence="1 2">IMAU50988</strain>
    </source>
</reference>
<evidence type="ECO:0000313" key="1">
    <source>
        <dbReference type="EMBL" id="MEK0307280.1"/>
    </source>
</evidence>
<sequence length="122" mass="13916">MSSNKWRDVDRAAVRRMRTWMGETSPKTKMADLAELLGWSYAKTVNVMNMRNAPLTMGEYVRVCNFFKKDAATELLSLAEQDCPQGEQGELKAFRDLDNEVNSAVRRCLSTLQREMIPPPVT</sequence>
<dbReference type="Proteomes" id="UP001373159">
    <property type="component" value="Unassembled WGS sequence"/>
</dbReference>
<dbReference type="EMBL" id="JBANBB010000003">
    <property type="protein sequence ID" value="MEK0307280.1"/>
    <property type="molecule type" value="Genomic_DNA"/>
</dbReference>
<evidence type="ECO:0008006" key="3">
    <source>
        <dbReference type="Google" id="ProtNLM"/>
    </source>
</evidence>
<proteinExistence type="predicted"/>